<proteinExistence type="predicted"/>
<dbReference type="EMBL" id="KV878709">
    <property type="protein sequence ID" value="OJJ65733.1"/>
    <property type="molecule type" value="Genomic_DNA"/>
</dbReference>
<keyword evidence="5" id="KW-1185">Reference proteome</keyword>
<gene>
    <name evidence="4" type="ORF">ASPBRDRAFT_139467</name>
</gene>
<dbReference type="PROSITE" id="PS00518">
    <property type="entry name" value="ZF_RING_1"/>
    <property type="match status" value="1"/>
</dbReference>
<keyword evidence="2" id="KW-0863">Zinc-finger</keyword>
<sequence length="202" mass="23334">MFRSKKLTGTVFNHMPLTMSGGSKAQSVDCHDRDTQRRYAGYLWLEISLTHRLNEKLKTRWLLENEHQLHQALICCRVNGPALEDAPYFSNSFAGIYNFHGVRARIQFLRQRLEKEQELIDETIQQRKAVRYRRSIRFCHMCIGSAEGLVNMSCGHRICCLCMSSLSCQVDRSSQTPLYECGLCWKTACAVTSHWEEILNPA</sequence>
<evidence type="ECO:0000256" key="2">
    <source>
        <dbReference type="ARBA" id="ARBA00022771"/>
    </source>
</evidence>
<evidence type="ECO:0000313" key="5">
    <source>
        <dbReference type="Proteomes" id="UP000184499"/>
    </source>
</evidence>
<accession>A0A1L9U2F6</accession>
<evidence type="ECO:0000313" key="4">
    <source>
        <dbReference type="EMBL" id="OJJ65733.1"/>
    </source>
</evidence>
<name>A0A1L9U2F6_ASPBC</name>
<evidence type="ECO:0000256" key="1">
    <source>
        <dbReference type="ARBA" id="ARBA00022723"/>
    </source>
</evidence>
<keyword evidence="3" id="KW-0862">Zinc</keyword>
<dbReference type="STRING" id="767769.A0A1L9U2F6"/>
<organism evidence="4 5">
    <name type="scientific">Aspergillus brasiliensis (strain CBS 101740 / IMI 381727 / IBT 21946)</name>
    <dbReference type="NCBI Taxonomy" id="767769"/>
    <lineage>
        <taxon>Eukaryota</taxon>
        <taxon>Fungi</taxon>
        <taxon>Dikarya</taxon>
        <taxon>Ascomycota</taxon>
        <taxon>Pezizomycotina</taxon>
        <taxon>Eurotiomycetes</taxon>
        <taxon>Eurotiomycetidae</taxon>
        <taxon>Eurotiales</taxon>
        <taxon>Aspergillaceae</taxon>
        <taxon>Aspergillus</taxon>
        <taxon>Aspergillus subgen. Circumdati</taxon>
    </lineage>
</organism>
<dbReference type="RefSeq" id="XP_067472984.1">
    <property type="nucleotide sequence ID" value="XM_067619095.1"/>
</dbReference>
<dbReference type="AlphaFoldDB" id="A0A1L9U2F6"/>
<evidence type="ECO:0000256" key="3">
    <source>
        <dbReference type="ARBA" id="ARBA00022833"/>
    </source>
</evidence>
<dbReference type="VEuPathDB" id="FungiDB:ASPBRDRAFT_139467"/>
<dbReference type="OrthoDB" id="4425600at2759"/>
<reference evidence="5" key="1">
    <citation type="journal article" date="2017" name="Genome Biol.">
        <title>Comparative genomics reveals high biological diversity and specific adaptations in the industrially and medically important fungal genus Aspergillus.</title>
        <authorList>
            <person name="de Vries R.P."/>
            <person name="Riley R."/>
            <person name="Wiebenga A."/>
            <person name="Aguilar-Osorio G."/>
            <person name="Amillis S."/>
            <person name="Uchima C.A."/>
            <person name="Anderluh G."/>
            <person name="Asadollahi M."/>
            <person name="Askin M."/>
            <person name="Barry K."/>
            <person name="Battaglia E."/>
            <person name="Bayram O."/>
            <person name="Benocci T."/>
            <person name="Braus-Stromeyer S.A."/>
            <person name="Caldana C."/>
            <person name="Canovas D."/>
            <person name="Cerqueira G.C."/>
            <person name="Chen F."/>
            <person name="Chen W."/>
            <person name="Choi C."/>
            <person name="Clum A."/>
            <person name="Dos Santos R.A."/>
            <person name="Damasio A.R."/>
            <person name="Diallinas G."/>
            <person name="Emri T."/>
            <person name="Fekete E."/>
            <person name="Flipphi M."/>
            <person name="Freyberg S."/>
            <person name="Gallo A."/>
            <person name="Gournas C."/>
            <person name="Habgood R."/>
            <person name="Hainaut M."/>
            <person name="Harispe M.L."/>
            <person name="Henrissat B."/>
            <person name="Hilden K.S."/>
            <person name="Hope R."/>
            <person name="Hossain A."/>
            <person name="Karabika E."/>
            <person name="Karaffa L."/>
            <person name="Karanyi Z."/>
            <person name="Krasevec N."/>
            <person name="Kuo A."/>
            <person name="Kusch H."/>
            <person name="LaButti K."/>
            <person name="Lagendijk E.L."/>
            <person name="Lapidus A."/>
            <person name="Levasseur A."/>
            <person name="Lindquist E."/>
            <person name="Lipzen A."/>
            <person name="Logrieco A.F."/>
            <person name="MacCabe A."/>
            <person name="Maekelae M.R."/>
            <person name="Malavazi I."/>
            <person name="Melin P."/>
            <person name="Meyer V."/>
            <person name="Mielnichuk N."/>
            <person name="Miskei M."/>
            <person name="Molnar A.P."/>
            <person name="Mule G."/>
            <person name="Ngan C.Y."/>
            <person name="Orejas M."/>
            <person name="Orosz E."/>
            <person name="Ouedraogo J.P."/>
            <person name="Overkamp K.M."/>
            <person name="Park H.-S."/>
            <person name="Perrone G."/>
            <person name="Piumi F."/>
            <person name="Punt P.J."/>
            <person name="Ram A.F."/>
            <person name="Ramon A."/>
            <person name="Rauscher S."/>
            <person name="Record E."/>
            <person name="Riano-Pachon D.M."/>
            <person name="Robert V."/>
            <person name="Roehrig J."/>
            <person name="Ruller R."/>
            <person name="Salamov A."/>
            <person name="Salih N.S."/>
            <person name="Samson R.A."/>
            <person name="Sandor E."/>
            <person name="Sanguinetti M."/>
            <person name="Schuetze T."/>
            <person name="Sepcic K."/>
            <person name="Shelest E."/>
            <person name="Sherlock G."/>
            <person name="Sophianopoulou V."/>
            <person name="Squina F.M."/>
            <person name="Sun H."/>
            <person name="Susca A."/>
            <person name="Todd R.B."/>
            <person name="Tsang A."/>
            <person name="Unkles S.E."/>
            <person name="van de Wiele N."/>
            <person name="van Rossen-Uffink D."/>
            <person name="Oliveira J.V."/>
            <person name="Vesth T.C."/>
            <person name="Visser J."/>
            <person name="Yu J.-H."/>
            <person name="Zhou M."/>
            <person name="Andersen M.R."/>
            <person name="Archer D.B."/>
            <person name="Baker S.E."/>
            <person name="Benoit I."/>
            <person name="Brakhage A.A."/>
            <person name="Braus G.H."/>
            <person name="Fischer R."/>
            <person name="Frisvad J.C."/>
            <person name="Goldman G.H."/>
            <person name="Houbraken J."/>
            <person name="Oakley B."/>
            <person name="Pocsi I."/>
            <person name="Scazzocchio C."/>
            <person name="Seiboth B."/>
            <person name="vanKuyk P.A."/>
            <person name="Wortman J."/>
            <person name="Dyer P.S."/>
            <person name="Grigoriev I.V."/>
        </authorList>
    </citation>
    <scope>NUCLEOTIDE SEQUENCE [LARGE SCALE GENOMIC DNA]</scope>
    <source>
        <strain evidence="5">CBS 101740 / IMI 381727 / IBT 21946</strain>
    </source>
</reference>
<dbReference type="InterPro" id="IPR017907">
    <property type="entry name" value="Znf_RING_CS"/>
</dbReference>
<protein>
    <recommendedName>
        <fullName evidence="6">RING-type domain-containing protein</fullName>
    </recommendedName>
</protein>
<dbReference type="Proteomes" id="UP000184499">
    <property type="component" value="Unassembled WGS sequence"/>
</dbReference>
<dbReference type="GeneID" id="93571583"/>
<keyword evidence="1" id="KW-0479">Metal-binding</keyword>
<evidence type="ECO:0008006" key="6">
    <source>
        <dbReference type="Google" id="ProtNLM"/>
    </source>
</evidence>
<dbReference type="GO" id="GO:0008270">
    <property type="term" value="F:zinc ion binding"/>
    <property type="evidence" value="ECO:0007669"/>
    <property type="project" value="UniProtKB-KW"/>
</dbReference>